<evidence type="ECO:0000256" key="8">
    <source>
        <dbReference type="ARBA" id="ARBA00022679"/>
    </source>
</evidence>
<dbReference type="InterPro" id="IPR015947">
    <property type="entry name" value="PUA-like_sf"/>
</dbReference>
<keyword evidence="5 12" id="KW-0963">Cytoplasm</keyword>
<dbReference type="STRING" id="1236970.JCM9140_3063"/>
<evidence type="ECO:0000313" key="15">
    <source>
        <dbReference type="EMBL" id="GAE26953.1"/>
    </source>
</evidence>
<keyword evidence="6 12" id="KW-0698">rRNA processing</keyword>
<dbReference type="InterPro" id="IPR046887">
    <property type="entry name" value="RsmE_PUA-like"/>
</dbReference>
<dbReference type="GO" id="GO:0070042">
    <property type="term" value="F:rRNA (uridine-N3-)-methyltransferase activity"/>
    <property type="evidence" value="ECO:0007669"/>
    <property type="project" value="TreeGrafter"/>
</dbReference>
<dbReference type="NCBIfam" id="NF008692">
    <property type="entry name" value="PRK11713.1-5"/>
    <property type="match status" value="1"/>
</dbReference>
<organism evidence="15 16">
    <name type="scientific">Halalkalibacter wakoensis JCM 9140</name>
    <dbReference type="NCBI Taxonomy" id="1236970"/>
    <lineage>
        <taxon>Bacteria</taxon>
        <taxon>Bacillati</taxon>
        <taxon>Bacillota</taxon>
        <taxon>Bacilli</taxon>
        <taxon>Bacillales</taxon>
        <taxon>Bacillaceae</taxon>
        <taxon>Halalkalibacter</taxon>
    </lineage>
</organism>
<dbReference type="Gene3D" id="2.40.240.20">
    <property type="entry name" value="Hypothetical PUA domain-like, domain 1"/>
    <property type="match status" value="1"/>
</dbReference>
<comment type="function">
    <text evidence="10 12">Specifically methylates the N3 position of the uracil ring of uridine 1498 (m3U1498) in 16S rRNA. Acts on the fully assembled 30S ribosomal subunit.</text>
</comment>
<gene>
    <name evidence="15" type="ORF">JCM9140_3063</name>
</gene>
<evidence type="ECO:0000256" key="7">
    <source>
        <dbReference type="ARBA" id="ARBA00022603"/>
    </source>
</evidence>
<dbReference type="InterPro" id="IPR046886">
    <property type="entry name" value="RsmE_MTase_dom"/>
</dbReference>
<evidence type="ECO:0000256" key="11">
    <source>
        <dbReference type="ARBA" id="ARBA00047944"/>
    </source>
</evidence>
<dbReference type="PANTHER" id="PTHR30027">
    <property type="entry name" value="RIBOSOMAL RNA SMALL SUBUNIT METHYLTRANSFERASE E"/>
    <property type="match status" value="1"/>
</dbReference>
<name>W4Q5J3_9BACI</name>
<evidence type="ECO:0000256" key="1">
    <source>
        <dbReference type="ARBA" id="ARBA00004496"/>
    </source>
</evidence>
<dbReference type="Gene3D" id="3.40.1280.10">
    <property type="match status" value="1"/>
</dbReference>
<keyword evidence="16" id="KW-1185">Reference proteome</keyword>
<evidence type="ECO:0000256" key="2">
    <source>
        <dbReference type="ARBA" id="ARBA00005528"/>
    </source>
</evidence>
<keyword evidence="9 12" id="KW-0949">S-adenosyl-L-methionine</keyword>
<dbReference type="FunFam" id="3.40.1280.10:FF:000024">
    <property type="entry name" value="Ribosomal RNA small subunit methyltransferase E"/>
    <property type="match status" value="1"/>
</dbReference>
<evidence type="ECO:0000259" key="13">
    <source>
        <dbReference type="Pfam" id="PF04452"/>
    </source>
</evidence>
<comment type="catalytic activity">
    <reaction evidence="11 12">
        <text>uridine(1498) in 16S rRNA + S-adenosyl-L-methionine = N(3)-methyluridine(1498) in 16S rRNA + S-adenosyl-L-homocysteine + H(+)</text>
        <dbReference type="Rhea" id="RHEA:42920"/>
        <dbReference type="Rhea" id="RHEA-COMP:10283"/>
        <dbReference type="Rhea" id="RHEA-COMP:10284"/>
        <dbReference type="ChEBI" id="CHEBI:15378"/>
        <dbReference type="ChEBI" id="CHEBI:57856"/>
        <dbReference type="ChEBI" id="CHEBI:59789"/>
        <dbReference type="ChEBI" id="CHEBI:65315"/>
        <dbReference type="ChEBI" id="CHEBI:74502"/>
        <dbReference type="EC" id="2.1.1.193"/>
    </reaction>
</comment>
<evidence type="ECO:0000256" key="10">
    <source>
        <dbReference type="ARBA" id="ARBA00025699"/>
    </source>
</evidence>
<dbReference type="Proteomes" id="UP000018890">
    <property type="component" value="Unassembled WGS sequence"/>
</dbReference>
<comment type="caution">
    <text evidence="15">The sequence shown here is derived from an EMBL/GenBank/DDBJ whole genome shotgun (WGS) entry which is preliminary data.</text>
</comment>
<dbReference type="OrthoDB" id="9815641at2"/>
<dbReference type="InterPro" id="IPR029028">
    <property type="entry name" value="Alpha/beta_knot_MTases"/>
</dbReference>
<dbReference type="CDD" id="cd18084">
    <property type="entry name" value="RsmE-like"/>
    <property type="match status" value="1"/>
</dbReference>
<keyword evidence="7 12" id="KW-0489">Methyltransferase</keyword>
<dbReference type="InterPro" id="IPR006700">
    <property type="entry name" value="RsmE"/>
</dbReference>
<dbReference type="NCBIfam" id="TIGR00046">
    <property type="entry name" value="RsmE family RNA methyltransferase"/>
    <property type="match status" value="1"/>
</dbReference>
<feature type="domain" description="Ribosomal RNA small subunit methyltransferase E PUA-like" evidence="14">
    <location>
        <begin position="20"/>
        <end position="65"/>
    </location>
</feature>
<evidence type="ECO:0000256" key="12">
    <source>
        <dbReference type="PIRNR" id="PIRNR015601"/>
    </source>
</evidence>
<dbReference type="SUPFAM" id="SSF88697">
    <property type="entry name" value="PUA domain-like"/>
    <property type="match status" value="1"/>
</dbReference>
<evidence type="ECO:0000256" key="5">
    <source>
        <dbReference type="ARBA" id="ARBA00022490"/>
    </source>
</evidence>
<proteinExistence type="inferred from homology"/>
<dbReference type="AlphaFoldDB" id="W4Q5J3"/>
<comment type="subcellular location">
    <subcellularLocation>
        <location evidence="1 12">Cytoplasm</location>
    </subcellularLocation>
</comment>
<dbReference type="PIRSF" id="PIRSF015601">
    <property type="entry name" value="MTase_slr0722"/>
    <property type="match status" value="1"/>
</dbReference>
<evidence type="ECO:0000313" key="16">
    <source>
        <dbReference type="Proteomes" id="UP000018890"/>
    </source>
</evidence>
<dbReference type="EMBL" id="BAUT01000036">
    <property type="protein sequence ID" value="GAE26953.1"/>
    <property type="molecule type" value="Genomic_DNA"/>
</dbReference>
<reference evidence="15" key="1">
    <citation type="journal article" date="2014" name="Genome Announc.">
        <title>Draft Genome Sequences of Three Alkaliphilic Bacillus Strains, Bacillus wakoensis JCM 9140T, Bacillus akibai JCM 9157T, and Bacillus hemicellulosilyticus JCM 9152T.</title>
        <authorList>
            <person name="Yuki M."/>
            <person name="Oshima K."/>
            <person name="Suda W."/>
            <person name="Oshida Y."/>
            <person name="Kitamura K."/>
            <person name="Iida T."/>
            <person name="Hattori M."/>
            <person name="Ohkuma M."/>
        </authorList>
    </citation>
    <scope>NUCLEOTIDE SEQUENCE [LARGE SCALE GENOMIC DNA]</scope>
    <source>
        <strain evidence="15">JCM 9140</strain>
    </source>
</reference>
<dbReference type="PANTHER" id="PTHR30027:SF3">
    <property type="entry name" value="16S RRNA (URACIL(1498)-N(3))-METHYLTRANSFERASE"/>
    <property type="match status" value="1"/>
</dbReference>
<accession>W4Q5J3</accession>
<dbReference type="SUPFAM" id="SSF75217">
    <property type="entry name" value="alpha/beta knot"/>
    <property type="match status" value="1"/>
</dbReference>
<dbReference type="EC" id="2.1.1.193" evidence="3 12"/>
<dbReference type="GO" id="GO:0070475">
    <property type="term" value="P:rRNA base methylation"/>
    <property type="evidence" value="ECO:0007669"/>
    <property type="project" value="TreeGrafter"/>
</dbReference>
<evidence type="ECO:0000256" key="9">
    <source>
        <dbReference type="ARBA" id="ARBA00022691"/>
    </source>
</evidence>
<dbReference type="NCBIfam" id="NF008691">
    <property type="entry name" value="PRK11713.1-4"/>
    <property type="match status" value="1"/>
</dbReference>
<sequence>MQRYFVAKEQMTDHNVQLVGEDVKHIVKVMRMDLGDKIVCSDNDARTVICTISSYSDKEVIAEIIEELHPETELPVKVTIAQGLPKGDKLDYIIQKGTELGATAFLPFSASRSIVKWDEKKADKKIERLEKIAKEAAEQSYRERIPVISNVFSFQKLLQQLSAYDVVIVAYEESAKAGEKAQLAQVLSKALPGQNILIVIGPEGGITEDEVASLTEHGAILCGFGPRILRTETAALYALAAISYHFELMR</sequence>
<dbReference type="GO" id="GO:0005737">
    <property type="term" value="C:cytoplasm"/>
    <property type="evidence" value="ECO:0007669"/>
    <property type="project" value="UniProtKB-SubCell"/>
</dbReference>
<keyword evidence="8 12" id="KW-0808">Transferase</keyword>
<evidence type="ECO:0000256" key="4">
    <source>
        <dbReference type="ARBA" id="ARBA00013673"/>
    </source>
</evidence>
<dbReference type="InterPro" id="IPR029026">
    <property type="entry name" value="tRNA_m1G_MTases_N"/>
</dbReference>
<feature type="domain" description="Ribosomal RNA small subunit methyltransferase E methyltransferase" evidence="13">
    <location>
        <begin position="73"/>
        <end position="243"/>
    </location>
</feature>
<comment type="similarity">
    <text evidence="2 12">Belongs to the RNA methyltransferase RsmE family.</text>
</comment>
<evidence type="ECO:0000256" key="6">
    <source>
        <dbReference type="ARBA" id="ARBA00022552"/>
    </source>
</evidence>
<dbReference type="RefSeq" id="WP_034747394.1">
    <property type="nucleotide sequence ID" value="NZ_BAUT01000036.1"/>
</dbReference>
<evidence type="ECO:0000256" key="3">
    <source>
        <dbReference type="ARBA" id="ARBA00012328"/>
    </source>
</evidence>
<protein>
    <recommendedName>
        <fullName evidence="4 12">Ribosomal RNA small subunit methyltransferase E</fullName>
        <ecNumber evidence="3 12">2.1.1.193</ecNumber>
    </recommendedName>
</protein>
<dbReference type="Pfam" id="PF20260">
    <property type="entry name" value="PUA_4"/>
    <property type="match status" value="1"/>
</dbReference>
<evidence type="ECO:0000259" key="14">
    <source>
        <dbReference type="Pfam" id="PF20260"/>
    </source>
</evidence>
<dbReference type="Pfam" id="PF04452">
    <property type="entry name" value="Methyltrans_RNA"/>
    <property type="match status" value="1"/>
</dbReference>